<dbReference type="InterPro" id="IPR013321">
    <property type="entry name" value="Arc_rbn_hlx_hlx"/>
</dbReference>
<dbReference type="Proteomes" id="UP000245977">
    <property type="component" value="Plasmid p1_010030"/>
</dbReference>
<dbReference type="GO" id="GO:0006355">
    <property type="term" value="P:regulation of DNA-templated transcription"/>
    <property type="evidence" value="ECO:0007669"/>
    <property type="project" value="InterPro"/>
</dbReference>
<dbReference type="KEGG" id="adv:DJ533_00265"/>
<sequence length="79" mass="9059">MGNLANVEYKMRMTQNLKDKIIESGKEHNRSMNAEIIHRLEKSFKTTCTGVEHVETDILLAVLAERLAKNDCEIKISKK</sequence>
<reference evidence="2" key="1">
    <citation type="submission" date="2019-08" db="EMBL/GenBank/DDBJ databases">
        <title>The complete genome of Acinetobacter defluvii strain WCHAD010030.</title>
        <authorList>
            <person name="Hu Y."/>
            <person name="Qin J."/>
            <person name="Feng Y."/>
            <person name="Zong Z."/>
        </authorList>
    </citation>
    <scope>NUCLEOTIDE SEQUENCE</scope>
    <source>
        <strain evidence="2">WCHA30</strain>
        <plasmid evidence="2">p1_010030</plasmid>
    </source>
</reference>
<dbReference type="SUPFAM" id="SSF47598">
    <property type="entry name" value="Ribbon-helix-helix"/>
    <property type="match status" value="1"/>
</dbReference>
<evidence type="ECO:0000313" key="2">
    <source>
        <dbReference type="EMBL" id="AWL27153.1"/>
    </source>
</evidence>
<dbReference type="AlphaFoldDB" id="A0A2S2F869"/>
<dbReference type="Gene3D" id="1.10.1220.10">
    <property type="entry name" value="Met repressor-like"/>
    <property type="match status" value="1"/>
</dbReference>
<geneLocation type="plasmid" evidence="2 3">
    <name>p1_010030</name>
</geneLocation>
<feature type="domain" description="Arc-like DNA binding" evidence="1">
    <location>
        <begin position="9"/>
        <end position="45"/>
    </location>
</feature>
<accession>A0A2S2F869</accession>
<dbReference type="EMBL" id="CP029389">
    <property type="protein sequence ID" value="AWL27153.1"/>
    <property type="molecule type" value="Genomic_DNA"/>
</dbReference>
<gene>
    <name evidence="2" type="ORF">DJ533_00265</name>
</gene>
<dbReference type="OrthoDB" id="8685865at2"/>
<keyword evidence="2" id="KW-0238">DNA-binding</keyword>
<keyword evidence="3" id="KW-1185">Reference proteome</keyword>
<dbReference type="STRING" id="1871111.GCA_001704615_00899"/>
<name>A0A2S2F869_9GAMM</name>
<organism evidence="2 3">
    <name type="scientific">Acinetobacter defluvii</name>
    <dbReference type="NCBI Taxonomy" id="1871111"/>
    <lineage>
        <taxon>Bacteria</taxon>
        <taxon>Pseudomonadati</taxon>
        <taxon>Pseudomonadota</taxon>
        <taxon>Gammaproteobacteria</taxon>
        <taxon>Moraxellales</taxon>
        <taxon>Moraxellaceae</taxon>
        <taxon>Acinetobacter</taxon>
    </lineage>
</organism>
<evidence type="ECO:0000259" key="1">
    <source>
        <dbReference type="Pfam" id="PF03869"/>
    </source>
</evidence>
<dbReference type="Pfam" id="PF03869">
    <property type="entry name" value="Arc"/>
    <property type="match status" value="1"/>
</dbReference>
<evidence type="ECO:0000313" key="3">
    <source>
        <dbReference type="Proteomes" id="UP000245977"/>
    </source>
</evidence>
<keyword evidence="2" id="KW-0614">Plasmid</keyword>
<dbReference type="InterPro" id="IPR010985">
    <property type="entry name" value="Ribbon_hlx_hlx"/>
</dbReference>
<dbReference type="InterPro" id="IPR005569">
    <property type="entry name" value="Arc_DNA-bd_dom"/>
</dbReference>
<dbReference type="GO" id="GO:0003677">
    <property type="term" value="F:DNA binding"/>
    <property type="evidence" value="ECO:0007669"/>
    <property type="project" value="UniProtKB-KW"/>
</dbReference>
<protein>
    <submittedName>
        <fullName evidence="2">Arc family DNA-binding protein</fullName>
    </submittedName>
</protein>
<proteinExistence type="predicted"/>